<dbReference type="EMBL" id="CP136051">
    <property type="protein sequence ID" value="WOK08395.1"/>
    <property type="molecule type" value="Genomic_DNA"/>
</dbReference>
<dbReference type="Pfam" id="PF13711">
    <property type="entry name" value="DUF4160"/>
    <property type="match status" value="1"/>
</dbReference>
<accession>A0ABZ0IWT7</accession>
<sequence length="77" mass="8914">MPTLKIIDSVKVDVYSREHPPPHFHAIYAEYEELIEIETLATYAGSLPRAQRSKVIEWAKTRQDFLMGNFNRLNPGL</sequence>
<organism evidence="1 2">
    <name type="scientific">Imperialibacter roseus</name>
    <dbReference type="NCBI Taxonomy" id="1324217"/>
    <lineage>
        <taxon>Bacteria</taxon>
        <taxon>Pseudomonadati</taxon>
        <taxon>Bacteroidota</taxon>
        <taxon>Cytophagia</taxon>
        <taxon>Cytophagales</taxon>
        <taxon>Flammeovirgaceae</taxon>
        <taxon>Imperialibacter</taxon>
    </lineage>
</organism>
<keyword evidence="2" id="KW-1185">Reference proteome</keyword>
<dbReference type="RefSeq" id="WP_317491036.1">
    <property type="nucleotide sequence ID" value="NZ_CP136051.1"/>
</dbReference>
<dbReference type="Proteomes" id="UP001302349">
    <property type="component" value="Chromosome"/>
</dbReference>
<evidence type="ECO:0000313" key="2">
    <source>
        <dbReference type="Proteomes" id="UP001302349"/>
    </source>
</evidence>
<dbReference type="InterPro" id="IPR025427">
    <property type="entry name" value="DUF4160"/>
</dbReference>
<gene>
    <name evidence="1" type="ORF">RT717_07050</name>
</gene>
<evidence type="ECO:0000313" key="1">
    <source>
        <dbReference type="EMBL" id="WOK08395.1"/>
    </source>
</evidence>
<name>A0ABZ0IWT7_9BACT</name>
<proteinExistence type="predicted"/>
<reference evidence="1 2" key="1">
    <citation type="journal article" date="2023" name="Microbiol. Resour. Announc.">
        <title>Complete Genome Sequence of Imperialibacter roseus strain P4T.</title>
        <authorList>
            <person name="Tizabi D.R."/>
            <person name="Bachvaroff T."/>
            <person name="Hill R.T."/>
        </authorList>
    </citation>
    <scope>NUCLEOTIDE SEQUENCE [LARGE SCALE GENOMIC DNA]</scope>
    <source>
        <strain evidence="1 2">P4T</strain>
    </source>
</reference>
<protein>
    <submittedName>
        <fullName evidence="1">DUF4160 domain-containing protein</fullName>
    </submittedName>
</protein>